<dbReference type="PANTHER" id="PTHR23155">
    <property type="entry name" value="DISEASE RESISTANCE PROTEIN RP"/>
    <property type="match status" value="1"/>
</dbReference>
<evidence type="ECO:0000259" key="3">
    <source>
        <dbReference type="Pfam" id="PF23559"/>
    </source>
</evidence>
<protein>
    <submittedName>
        <fullName evidence="5">Disease resistance protein RGA3</fullName>
    </submittedName>
</protein>
<dbReference type="InterPro" id="IPR058922">
    <property type="entry name" value="WHD_DRP"/>
</dbReference>
<feature type="domain" description="Disease resistance protein winged helix" evidence="3">
    <location>
        <begin position="10"/>
        <end position="80"/>
    </location>
</feature>
<dbReference type="AlphaFoldDB" id="A0AAE1YC57"/>
<name>A0AAE1YC57_9LAMI</name>
<comment type="caution">
    <text evidence="5">The sequence shown here is derived from an EMBL/GenBank/DDBJ whole genome shotgun (WGS) entry which is preliminary data.</text>
</comment>
<proteinExistence type="predicted"/>
<reference evidence="5" key="1">
    <citation type="submission" date="2020-06" db="EMBL/GenBank/DDBJ databases">
        <authorList>
            <person name="Li T."/>
            <person name="Hu X."/>
            <person name="Zhang T."/>
            <person name="Song X."/>
            <person name="Zhang H."/>
            <person name="Dai N."/>
            <person name="Sheng W."/>
            <person name="Hou X."/>
            <person name="Wei L."/>
        </authorList>
    </citation>
    <scope>NUCLEOTIDE SEQUENCE</scope>
    <source>
        <strain evidence="5">3651</strain>
        <tissue evidence="5">Leaf</tissue>
    </source>
</reference>
<evidence type="ECO:0000313" key="5">
    <source>
        <dbReference type="EMBL" id="KAK4427319.1"/>
    </source>
</evidence>
<keyword evidence="6" id="KW-1185">Reference proteome</keyword>
<dbReference type="InterPro" id="IPR044974">
    <property type="entry name" value="Disease_R_plants"/>
</dbReference>
<dbReference type="PANTHER" id="PTHR23155:SF1241">
    <property type="entry name" value="DISEASE RESISTANCE RPP13-LIKE PROTEIN 1-RELATED"/>
    <property type="match status" value="1"/>
</dbReference>
<evidence type="ECO:0000313" key="6">
    <source>
        <dbReference type="Proteomes" id="UP001293254"/>
    </source>
</evidence>
<evidence type="ECO:0000259" key="4">
    <source>
        <dbReference type="Pfam" id="PF25019"/>
    </source>
</evidence>
<feature type="domain" description="R13L1/DRL21-like LRR repeat region" evidence="4">
    <location>
        <begin position="150"/>
        <end position="237"/>
    </location>
</feature>
<keyword evidence="1" id="KW-0547">Nucleotide-binding</keyword>
<dbReference type="EMBL" id="JACGWO010000005">
    <property type="protein sequence ID" value="KAK4427319.1"/>
    <property type="molecule type" value="Genomic_DNA"/>
</dbReference>
<dbReference type="Pfam" id="PF25019">
    <property type="entry name" value="LRR_R13L1-DRL21"/>
    <property type="match status" value="1"/>
</dbReference>
<dbReference type="InterPro" id="IPR056789">
    <property type="entry name" value="LRR_R13L1-DRL21"/>
</dbReference>
<gene>
    <name evidence="5" type="ORF">Salat_1500800</name>
</gene>
<keyword evidence="2" id="KW-0067">ATP-binding</keyword>
<evidence type="ECO:0000256" key="2">
    <source>
        <dbReference type="ARBA" id="ARBA00022840"/>
    </source>
</evidence>
<sequence>MKQYSSYCSIFPKDSVIDVEELIRMWMALGYLGSIGSTSNLELRGKEYFNNLRMHSFFQNVEEDGDRVHCKMHDIVHDFAQFLRNTKRHDQDGRVEAMTNASLVSQVEVYRSLFCREELSCELFHFARRVRILSLCERFARYSRRYGEIGSLKELDQLSRLTVLNISLRDREDIDEARKAKLMNKIHIKSLIIAFLDTIGRTEEEESLRNETLEALQPPPNLMSLTTFGYKGARLSS</sequence>
<dbReference type="Pfam" id="PF23559">
    <property type="entry name" value="WHD_DRP"/>
    <property type="match status" value="1"/>
</dbReference>
<evidence type="ECO:0000256" key="1">
    <source>
        <dbReference type="ARBA" id="ARBA00022741"/>
    </source>
</evidence>
<dbReference type="GO" id="GO:0098542">
    <property type="term" value="P:defense response to other organism"/>
    <property type="evidence" value="ECO:0007669"/>
    <property type="project" value="TreeGrafter"/>
</dbReference>
<dbReference type="InterPro" id="IPR036388">
    <property type="entry name" value="WH-like_DNA-bd_sf"/>
</dbReference>
<dbReference type="Proteomes" id="UP001293254">
    <property type="component" value="Unassembled WGS sequence"/>
</dbReference>
<reference evidence="5" key="2">
    <citation type="journal article" date="2024" name="Plant">
        <title>Genomic evolution and insights into agronomic trait innovations of Sesamum species.</title>
        <authorList>
            <person name="Miao H."/>
            <person name="Wang L."/>
            <person name="Qu L."/>
            <person name="Liu H."/>
            <person name="Sun Y."/>
            <person name="Le M."/>
            <person name="Wang Q."/>
            <person name="Wei S."/>
            <person name="Zheng Y."/>
            <person name="Lin W."/>
            <person name="Duan Y."/>
            <person name="Cao H."/>
            <person name="Xiong S."/>
            <person name="Wang X."/>
            <person name="Wei L."/>
            <person name="Li C."/>
            <person name="Ma Q."/>
            <person name="Ju M."/>
            <person name="Zhao R."/>
            <person name="Li G."/>
            <person name="Mu C."/>
            <person name="Tian Q."/>
            <person name="Mei H."/>
            <person name="Zhang T."/>
            <person name="Gao T."/>
            <person name="Zhang H."/>
        </authorList>
    </citation>
    <scope>NUCLEOTIDE SEQUENCE</scope>
    <source>
        <strain evidence="5">3651</strain>
    </source>
</reference>
<accession>A0AAE1YC57</accession>
<organism evidence="5 6">
    <name type="scientific">Sesamum alatum</name>
    <dbReference type="NCBI Taxonomy" id="300844"/>
    <lineage>
        <taxon>Eukaryota</taxon>
        <taxon>Viridiplantae</taxon>
        <taxon>Streptophyta</taxon>
        <taxon>Embryophyta</taxon>
        <taxon>Tracheophyta</taxon>
        <taxon>Spermatophyta</taxon>
        <taxon>Magnoliopsida</taxon>
        <taxon>eudicotyledons</taxon>
        <taxon>Gunneridae</taxon>
        <taxon>Pentapetalae</taxon>
        <taxon>asterids</taxon>
        <taxon>lamiids</taxon>
        <taxon>Lamiales</taxon>
        <taxon>Pedaliaceae</taxon>
        <taxon>Sesamum</taxon>
    </lineage>
</organism>
<dbReference type="Gene3D" id="1.10.10.10">
    <property type="entry name" value="Winged helix-like DNA-binding domain superfamily/Winged helix DNA-binding domain"/>
    <property type="match status" value="1"/>
</dbReference>